<dbReference type="OrthoDB" id="10039134at2759"/>
<dbReference type="GO" id="GO:0046983">
    <property type="term" value="F:protein dimerization activity"/>
    <property type="evidence" value="ECO:0007669"/>
    <property type="project" value="InterPro"/>
</dbReference>
<gene>
    <name evidence="2" type="ORF">FGIG_08234</name>
</gene>
<feature type="domain" description="BHLH" evidence="1">
    <location>
        <begin position="35"/>
        <end position="89"/>
    </location>
</feature>
<dbReference type="CDD" id="cd11390">
    <property type="entry name" value="bHLH_TS"/>
    <property type="match status" value="1"/>
</dbReference>
<evidence type="ECO:0000259" key="1">
    <source>
        <dbReference type="PROSITE" id="PS50888"/>
    </source>
</evidence>
<dbReference type="GO" id="GO:0061564">
    <property type="term" value="P:axon development"/>
    <property type="evidence" value="ECO:0007669"/>
    <property type="project" value="TreeGrafter"/>
</dbReference>
<evidence type="ECO:0000313" key="3">
    <source>
        <dbReference type="Proteomes" id="UP000316759"/>
    </source>
</evidence>
<dbReference type="STRING" id="46835.A0A504YL56"/>
<organism evidence="2 3">
    <name type="scientific">Fasciola gigantica</name>
    <name type="common">Giant liver fluke</name>
    <dbReference type="NCBI Taxonomy" id="46835"/>
    <lineage>
        <taxon>Eukaryota</taxon>
        <taxon>Metazoa</taxon>
        <taxon>Spiralia</taxon>
        <taxon>Lophotrochozoa</taxon>
        <taxon>Platyhelminthes</taxon>
        <taxon>Trematoda</taxon>
        <taxon>Digenea</taxon>
        <taxon>Plagiorchiida</taxon>
        <taxon>Echinostomata</taxon>
        <taxon>Echinostomatoidea</taxon>
        <taxon>Fasciolidae</taxon>
        <taxon>Fasciola</taxon>
    </lineage>
</organism>
<dbReference type="Pfam" id="PF00010">
    <property type="entry name" value="HLH"/>
    <property type="match status" value="1"/>
</dbReference>
<keyword evidence="3" id="KW-1185">Reference proteome</keyword>
<dbReference type="GO" id="GO:0007423">
    <property type="term" value="P:sensory organ development"/>
    <property type="evidence" value="ECO:0007669"/>
    <property type="project" value="TreeGrafter"/>
</dbReference>
<dbReference type="SUPFAM" id="SSF47459">
    <property type="entry name" value="HLH, helix-loop-helix DNA-binding domain"/>
    <property type="match status" value="1"/>
</dbReference>
<sequence length="200" mass="23249">MHVRRLEESERMENYEHVTSRTGVNRMVPAGRTKPRRPRATMRERQRMAQVNQAFDNLRRVVPRGHMTEYQRLSKIATLRLAIQYIRAMNRILGRTTNLSIERPGLQELRNSEQSGGWTDRQLKWTDSPMELSTTHTSHVNGDCDCVNGEPTVQSETDDNNRKKSWYDFESAEHKTLVLFGYTSDLGWDTVDENHSISGE</sequence>
<dbReference type="AlphaFoldDB" id="A0A504YL56"/>
<dbReference type="InterPro" id="IPR036638">
    <property type="entry name" value="HLH_DNA-bd_sf"/>
</dbReference>
<accession>A0A504YL56</accession>
<dbReference type="GO" id="GO:0003700">
    <property type="term" value="F:DNA-binding transcription factor activity"/>
    <property type="evidence" value="ECO:0007669"/>
    <property type="project" value="TreeGrafter"/>
</dbReference>
<evidence type="ECO:0000313" key="2">
    <source>
        <dbReference type="EMBL" id="TPP58727.1"/>
    </source>
</evidence>
<name>A0A504YL56_FASGI</name>
<dbReference type="Proteomes" id="UP000316759">
    <property type="component" value="Unassembled WGS sequence"/>
</dbReference>
<dbReference type="GO" id="GO:0070888">
    <property type="term" value="F:E-box binding"/>
    <property type="evidence" value="ECO:0007669"/>
    <property type="project" value="TreeGrafter"/>
</dbReference>
<reference evidence="2 3" key="1">
    <citation type="submission" date="2019-04" db="EMBL/GenBank/DDBJ databases">
        <title>Annotation for the trematode Fasciola gigantica.</title>
        <authorList>
            <person name="Choi Y.-J."/>
        </authorList>
    </citation>
    <scope>NUCLEOTIDE SEQUENCE [LARGE SCALE GENOMIC DNA]</scope>
    <source>
        <strain evidence="2">Uganda_cow_1</strain>
    </source>
</reference>
<dbReference type="Gene3D" id="4.10.280.10">
    <property type="entry name" value="Helix-loop-helix DNA-binding domain"/>
    <property type="match status" value="1"/>
</dbReference>
<dbReference type="PROSITE" id="PS50888">
    <property type="entry name" value="BHLH"/>
    <property type="match status" value="1"/>
</dbReference>
<dbReference type="PANTHER" id="PTHR19290">
    <property type="entry name" value="BASIC HELIX-LOOP-HELIX PROTEIN NEUROGENIN-RELATED"/>
    <property type="match status" value="1"/>
</dbReference>
<comment type="caution">
    <text evidence="2">The sequence shown here is derived from an EMBL/GenBank/DDBJ whole genome shotgun (WGS) entry which is preliminary data.</text>
</comment>
<dbReference type="InterPro" id="IPR050359">
    <property type="entry name" value="bHLH_transcription_factors"/>
</dbReference>
<dbReference type="GO" id="GO:0045944">
    <property type="term" value="P:positive regulation of transcription by RNA polymerase II"/>
    <property type="evidence" value="ECO:0007669"/>
    <property type="project" value="TreeGrafter"/>
</dbReference>
<dbReference type="SMART" id="SM00353">
    <property type="entry name" value="HLH"/>
    <property type="match status" value="1"/>
</dbReference>
<dbReference type="GO" id="GO:0005634">
    <property type="term" value="C:nucleus"/>
    <property type="evidence" value="ECO:0007669"/>
    <property type="project" value="TreeGrafter"/>
</dbReference>
<dbReference type="InterPro" id="IPR011598">
    <property type="entry name" value="bHLH_dom"/>
</dbReference>
<proteinExistence type="predicted"/>
<dbReference type="EMBL" id="SUNJ01011651">
    <property type="protein sequence ID" value="TPP58727.1"/>
    <property type="molecule type" value="Genomic_DNA"/>
</dbReference>
<protein>
    <recommendedName>
        <fullName evidence="1">BHLH domain-containing protein</fullName>
    </recommendedName>
</protein>